<dbReference type="SUPFAM" id="SSF48208">
    <property type="entry name" value="Six-hairpin glycosidases"/>
    <property type="match status" value="1"/>
</dbReference>
<feature type="non-terminal residue" evidence="1">
    <location>
        <position position="1"/>
    </location>
</feature>
<evidence type="ECO:0000313" key="1">
    <source>
        <dbReference type="EMBL" id="MCA9729544.1"/>
    </source>
</evidence>
<reference evidence="1" key="1">
    <citation type="submission" date="2020-04" db="EMBL/GenBank/DDBJ databases">
        <authorList>
            <person name="Zhang T."/>
        </authorList>
    </citation>
    <scope>NUCLEOTIDE SEQUENCE</scope>
    <source>
        <strain evidence="1">HKST-UBA01</strain>
    </source>
</reference>
<dbReference type="GO" id="GO:0005975">
    <property type="term" value="P:carbohydrate metabolic process"/>
    <property type="evidence" value="ECO:0007669"/>
    <property type="project" value="InterPro"/>
</dbReference>
<organism evidence="1 2">
    <name type="scientific">Eiseniibacteriota bacterium</name>
    <dbReference type="NCBI Taxonomy" id="2212470"/>
    <lineage>
        <taxon>Bacteria</taxon>
        <taxon>Candidatus Eiseniibacteriota</taxon>
    </lineage>
</organism>
<dbReference type="AlphaFoldDB" id="A0A956M1M8"/>
<gene>
    <name evidence="1" type="ORF">KC729_17790</name>
</gene>
<comment type="caution">
    <text evidence="1">The sequence shown here is derived from an EMBL/GenBank/DDBJ whole genome shotgun (WGS) entry which is preliminary data.</text>
</comment>
<proteinExistence type="predicted"/>
<dbReference type="InterPro" id="IPR008928">
    <property type="entry name" value="6-hairpin_glycosidase_sf"/>
</dbReference>
<dbReference type="EMBL" id="JAGQHR010000740">
    <property type="protein sequence ID" value="MCA9729544.1"/>
    <property type="molecule type" value="Genomic_DNA"/>
</dbReference>
<evidence type="ECO:0000313" key="2">
    <source>
        <dbReference type="Proteomes" id="UP000697710"/>
    </source>
</evidence>
<name>A0A956M1M8_UNCEI</name>
<accession>A0A956M1M8</accession>
<protein>
    <submittedName>
        <fullName evidence="1">Uncharacterized protein</fullName>
    </submittedName>
</protein>
<sequence>HRRRPDPMVLGRARRTADALLDAMSPDGFLAGRFRNDWSPAVGWSCLTGSVQIASCWFILSEMTGEDRYRDAAFLANRYVRRTMRTDGVGEIDGGVKGAFPFHGGYGAYEYVNWACKFMIDANLQELEIPPSVPSSQPWDRLSSAETRG</sequence>
<dbReference type="Proteomes" id="UP000697710">
    <property type="component" value="Unassembled WGS sequence"/>
</dbReference>
<reference evidence="1" key="2">
    <citation type="journal article" date="2021" name="Microbiome">
        <title>Successional dynamics and alternative stable states in a saline activated sludge microbial community over 9 years.</title>
        <authorList>
            <person name="Wang Y."/>
            <person name="Ye J."/>
            <person name="Ju F."/>
            <person name="Liu L."/>
            <person name="Boyd J.A."/>
            <person name="Deng Y."/>
            <person name="Parks D.H."/>
            <person name="Jiang X."/>
            <person name="Yin X."/>
            <person name="Woodcroft B.J."/>
            <person name="Tyson G.W."/>
            <person name="Hugenholtz P."/>
            <person name="Polz M.F."/>
            <person name="Zhang T."/>
        </authorList>
    </citation>
    <scope>NUCLEOTIDE SEQUENCE</scope>
    <source>
        <strain evidence="1">HKST-UBA01</strain>
    </source>
</reference>